<dbReference type="InterPro" id="IPR008334">
    <property type="entry name" value="5'-Nucleotdase_C"/>
</dbReference>
<dbReference type="Pfam" id="PF02872">
    <property type="entry name" value="5_nucleotid_C"/>
    <property type="match status" value="1"/>
</dbReference>
<keyword evidence="1 3" id="KW-0378">Hydrolase</keyword>
<keyword evidence="1" id="KW-0547">Nucleotide-binding</keyword>
<dbReference type="PANTHER" id="PTHR11575:SF42">
    <property type="entry name" value="SULFUR OXIDATION PROTEIN SOXB"/>
    <property type="match status" value="1"/>
</dbReference>
<proteinExistence type="inferred from homology"/>
<dbReference type="InterPro" id="IPR006179">
    <property type="entry name" value="5_nucleotidase/apyrase"/>
</dbReference>
<dbReference type="SUPFAM" id="SSF56300">
    <property type="entry name" value="Metallo-dependent phosphatases"/>
    <property type="match status" value="1"/>
</dbReference>
<dbReference type="PRINTS" id="PR01607">
    <property type="entry name" value="APYRASEFAMLY"/>
</dbReference>
<dbReference type="PROSITE" id="PS51257">
    <property type="entry name" value="PROKAR_LIPOPROTEIN"/>
    <property type="match status" value="1"/>
</dbReference>
<dbReference type="GO" id="GO:0016787">
    <property type="term" value="F:hydrolase activity"/>
    <property type="evidence" value="ECO:0007669"/>
    <property type="project" value="UniProtKB-KW"/>
</dbReference>
<dbReference type="PANTHER" id="PTHR11575">
    <property type="entry name" value="5'-NUCLEOTIDASE-RELATED"/>
    <property type="match status" value="1"/>
</dbReference>
<dbReference type="AlphaFoldDB" id="A0A1F6TA83"/>
<organism evidence="3 4">
    <name type="scientific">Candidatus Muproteobacteria bacterium RBG_16_64_11</name>
    <dbReference type="NCBI Taxonomy" id="1817758"/>
    <lineage>
        <taxon>Bacteria</taxon>
        <taxon>Pseudomonadati</taxon>
        <taxon>Pseudomonadota</taxon>
        <taxon>Candidatus Muproteobacteria</taxon>
    </lineage>
</organism>
<name>A0A1F6TA83_9PROT</name>
<comment type="similarity">
    <text evidence="1">Belongs to the 5'-nucleotidase family.</text>
</comment>
<evidence type="ECO:0000313" key="4">
    <source>
        <dbReference type="Proteomes" id="UP000177925"/>
    </source>
</evidence>
<dbReference type="Gene3D" id="3.90.780.10">
    <property type="entry name" value="5'-Nucleotidase, C-terminal domain"/>
    <property type="match status" value="1"/>
</dbReference>
<evidence type="ECO:0000259" key="2">
    <source>
        <dbReference type="Pfam" id="PF02872"/>
    </source>
</evidence>
<dbReference type="InterPro" id="IPR006311">
    <property type="entry name" value="TAT_signal"/>
</dbReference>
<dbReference type="InterPro" id="IPR030998">
    <property type="entry name" value="Thiosulf_SoxB"/>
</dbReference>
<dbReference type="STRING" id="1817758.A2150_06585"/>
<protein>
    <submittedName>
        <fullName evidence="3">Thiosulfohydrolase SoxB</fullName>
    </submittedName>
</protein>
<dbReference type="InterPro" id="IPR041829">
    <property type="entry name" value="SoxB_N"/>
</dbReference>
<dbReference type="InterPro" id="IPR036907">
    <property type="entry name" value="5'-Nucleotdase_C_sf"/>
</dbReference>
<dbReference type="InterPro" id="IPR029052">
    <property type="entry name" value="Metallo-depent_PP-like"/>
</dbReference>
<feature type="domain" description="5'-Nucleotidase C-terminal" evidence="2">
    <location>
        <begin position="404"/>
        <end position="531"/>
    </location>
</feature>
<dbReference type="SUPFAM" id="SSF55816">
    <property type="entry name" value="5'-nucleotidase (syn. UDP-sugar hydrolase), C-terminal domain"/>
    <property type="match status" value="1"/>
</dbReference>
<evidence type="ECO:0000256" key="1">
    <source>
        <dbReference type="RuleBase" id="RU362119"/>
    </source>
</evidence>
<gene>
    <name evidence="3" type="ORF">A2150_06585</name>
</gene>
<dbReference type="Gene3D" id="6.10.140.570">
    <property type="match status" value="1"/>
</dbReference>
<dbReference type="PROSITE" id="PS51318">
    <property type="entry name" value="TAT"/>
    <property type="match status" value="1"/>
</dbReference>
<dbReference type="GO" id="GO:0030288">
    <property type="term" value="C:outer membrane-bounded periplasmic space"/>
    <property type="evidence" value="ECO:0007669"/>
    <property type="project" value="TreeGrafter"/>
</dbReference>
<dbReference type="EMBL" id="MFSS01000105">
    <property type="protein sequence ID" value="OGI41989.1"/>
    <property type="molecule type" value="Genomic_DNA"/>
</dbReference>
<dbReference type="Proteomes" id="UP000177925">
    <property type="component" value="Unassembled WGS sequence"/>
</dbReference>
<sequence>MSLSRREFLQMLALAGATGFSLGGCDSSKKAPAPGAGPANPYELPPFGNVSLLHFTDCHAQLKPIYFREPNINIGLAESRGQAPHLVGEALLKQFNIASGSQEAHAFTYLNFEEAARKYGKVGGFAHLATLVKSLREQRKGRSLLLDGGDTWQGSGTSLWTKGQDMVDACKLLGVDIMTGHWEFTYGAERVKEIIDKHLKGSIEFVAQNVSDATWGEMVFKPYTIRELNGVKVGIVGQAFPYTPIAHPRWMFPDWSFGINDDNLQKMVDKARADGAQVVVVLSHNGMDVDLKMASRVTGVDAILGGHTHDAVPAPSVISNKSGKTLVINSGSNGKFLSVLDLDVKNGKVSDFRYKLLPVFSNLLQADAPMAAYIEKVRAPYQAKLAEKLAVTDSLLYRRGNFNGTFDQLIVDALMEVKDAEIAFSPGFRWGTSLLPGDAITMEHVMDQTSITYATATRNERTGEQVKEILEDIADNLFNKDPYYQQGGDMVRVGGLKYTIDPTQDIGKRISDMTLGGKPLDPNKKYRVAGWASLEEKPAGDKPIWDVVADYLRSKKTVNIKQANVPVLKGVGGNPGVAT</sequence>
<evidence type="ECO:0000313" key="3">
    <source>
        <dbReference type="EMBL" id="OGI41989.1"/>
    </source>
</evidence>
<dbReference type="GO" id="GO:0009166">
    <property type="term" value="P:nucleotide catabolic process"/>
    <property type="evidence" value="ECO:0007669"/>
    <property type="project" value="InterPro"/>
</dbReference>
<dbReference type="NCBIfam" id="TIGR04486">
    <property type="entry name" value="thiosulf_SoxB"/>
    <property type="match status" value="1"/>
</dbReference>
<accession>A0A1F6TA83</accession>
<comment type="caution">
    <text evidence="3">The sequence shown here is derived from an EMBL/GenBank/DDBJ whole genome shotgun (WGS) entry which is preliminary data.</text>
</comment>
<dbReference type="GO" id="GO:0000166">
    <property type="term" value="F:nucleotide binding"/>
    <property type="evidence" value="ECO:0007669"/>
    <property type="project" value="UniProtKB-KW"/>
</dbReference>
<dbReference type="CDD" id="cd07411">
    <property type="entry name" value="MPP_SoxB_N"/>
    <property type="match status" value="1"/>
</dbReference>
<dbReference type="Gene3D" id="3.60.21.10">
    <property type="match status" value="1"/>
</dbReference>
<reference evidence="3 4" key="1">
    <citation type="journal article" date="2016" name="Nat. Commun.">
        <title>Thousands of microbial genomes shed light on interconnected biogeochemical processes in an aquifer system.</title>
        <authorList>
            <person name="Anantharaman K."/>
            <person name="Brown C.T."/>
            <person name="Hug L.A."/>
            <person name="Sharon I."/>
            <person name="Castelle C.J."/>
            <person name="Probst A.J."/>
            <person name="Thomas B.C."/>
            <person name="Singh A."/>
            <person name="Wilkins M.J."/>
            <person name="Karaoz U."/>
            <person name="Brodie E.L."/>
            <person name="Williams K.H."/>
            <person name="Hubbard S.S."/>
            <person name="Banfield J.F."/>
        </authorList>
    </citation>
    <scope>NUCLEOTIDE SEQUENCE [LARGE SCALE GENOMIC DNA]</scope>
</reference>